<dbReference type="Pfam" id="PF17957">
    <property type="entry name" value="Big_7"/>
    <property type="match status" value="6"/>
</dbReference>
<dbReference type="CDD" id="cd04077">
    <property type="entry name" value="Peptidases_S8_PCSK9_ProteinaseK_like"/>
    <property type="match status" value="1"/>
</dbReference>
<dbReference type="Gene3D" id="3.30.70.80">
    <property type="entry name" value="Peptidase S8 propeptide/proteinase inhibitor I9"/>
    <property type="match status" value="1"/>
</dbReference>
<dbReference type="PROSITE" id="PS51257">
    <property type="entry name" value="PROKAR_LIPOPROTEIN"/>
    <property type="match status" value="1"/>
</dbReference>
<gene>
    <name evidence="9" type="ORF">SAMN05444354_105144</name>
</gene>
<dbReference type="EMBL" id="FOAP01000005">
    <property type="protein sequence ID" value="SEL29649.1"/>
    <property type="molecule type" value="Genomic_DNA"/>
</dbReference>
<name>A0A1H7P228_STIAU</name>
<evidence type="ECO:0000256" key="2">
    <source>
        <dbReference type="ARBA" id="ARBA00022670"/>
    </source>
</evidence>
<dbReference type="InterPro" id="IPR013783">
    <property type="entry name" value="Ig-like_fold"/>
</dbReference>
<dbReference type="FunFam" id="3.40.50.200:FF:000014">
    <property type="entry name" value="Proteinase K"/>
    <property type="match status" value="1"/>
</dbReference>
<dbReference type="Gene3D" id="2.60.40.10">
    <property type="entry name" value="Immunoglobulins"/>
    <property type="match status" value="6"/>
</dbReference>
<dbReference type="InterPro" id="IPR023828">
    <property type="entry name" value="Peptidase_S8_Ser-AS"/>
</dbReference>
<evidence type="ECO:0000256" key="4">
    <source>
        <dbReference type="ARBA" id="ARBA00022825"/>
    </source>
</evidence>
<dbReference type="Gene3D" id="3.40.50.200">
    <property type="entry name" value="Peptidase S8/S53 domain"/>
    <property type="match status" value="1"/>
</dbReference>
<keyword evidence="4 5" id="KW-0720">Serine protease</keyword>
<dbReference type="InterPro" id="IPR000209">
    <property type="entry name" value="Peptidase_S8/S53_dom"/>
</dbReference>
<evidence type="ECO:0000259" key="8">
    <source>
        <dbReference type="Pfam" id="PF05922"/>
    </source>
</evidence>
<dbReference type="AlphaFoldDB" id="A0A1H7P228"/>
<feature type="active site" description="Charge relay system" evidence="5">
    <location>
        <position position="362"/>
    </location>
</feature>
<dbReference type="GO" id="GO:0004252">
    <property type="term" value="F:serine-type endopeptidase activity"/>
    <property type="evidence" value="ECO:0007669"/>
    <property type="project" value="UniProtKB-UniRule"/>
</dbReference>
<evidence type="ECO:0000313" key="10">
    <source>
        <dbReference type="Proteomes" id="UP000182719"/>
    </source>
</evidence>
<dbReference type="GO" id="GO:0006508">
    <property type="term" value="P:proteolysis"/>
    <property type="evidence" value="ECO:0007669"/>
    <property type="project" value="UniProtKB-KW"/>
</dbReference>
<evidence type="ECO:0000259" key="7">
    <source>
        <dbReference type="Pfam" id="PF00082"/>
    </source>
</evidence>
<evidence type="ECO:0000256" key="3">
    <source>
        <dbReference type="ARBA" id="ARBA00022801"/>
    </source>
</evidence>
<sequence>MSPSPRTLAALLGTSLWLSCAEPPAPASPPAPPDAAASQALGVAPLAGRRLYRAGERGLAGRYIVVFSEAEAQRLRASPLEVRKASEALSRAYRATVRRVYSSALKGFSAELPEAEALRLSEDPRVRYVEQERVFTLHGTQQANPPWGLDRLDQRGLPLDGQYHSEYTGAGVHAYVLDTGIRDTHAEFAGRMGNGFDAVGGGSTGDCHGHGTHVAGTLGGATYGVAKDVTLHAVRMIDCSGEGTLEQLLSGIDWVSANHVKPAVVNMSLGAEGTQAVDDAVTASIAQGITYVVSAGNEGFDACTKSPARTPRALTVGATDSEDQRAFFSNFGTCVDLFAPGQDILSAWHTSDTDSRAESGTSMAAPHAAGAAALYLEAHPQASPDAVHDELVARSTRGLVSDPGEGSPDVLLHTGCMGSAGAVNPQVVLTSPTEGEVLTGRVALSATASDDGLVSRVEFYLDGRLLGTDTQAPYTWDWNSNEVGNGPHVLGARAFDEGCNSHFDAVTVILQNPGKAAYDAALGAPACAELASQCDSMDLLVGRGAMGPEPHTPNTLSSACPDGDEGWYQFDGSIEQLKVVRDDGTPFAAGKQVRIEASFYSGLFGAVERLELYSAANAHAPDWKLIGPVLPLDYGLNTVSTRFILPPGGVQAIRGVYRTTGEAGPCVVGASNDHDDLVFWVSDAPDTVPPTAALTAPAAGAVLKGTVKLTAAAADNFGVTHVEFYAGDTLLASTATEPFRFSWDTARVPNGATTLSVRAYDAVGQVGTSAPVAVTLDNDTEPPTVGFTAPAEGASIKDTVSLAVAATDNVKVARVDFYVGTTKLGSDTTSPFSYSWATRSTANGLYTVRATAFDAAGNTATAERTVTLANDEEPPSVVLTQPIELQTLKGTVSLAATASDNVGVSRVAFFVEGVQVNSDATAPYSYTYNTRLKPNGTWTLQARAYDARGNEGRSEEVRVRFDNDFTPPTVTLTSPGQGQTLTGTVNVTAEATDDEGVVRMALFVDGAQVAVDSAPPFTLSYNTRSKPNGEKVLTVKAYDAVNNVGTSQEVPVTFDNDLLLPTTSILSPASGAAVSGTVTIEAAASDDRGIDRVEFFIGGVLKGTATTAPYTHAWDTSKSSVGTVNLMTKAWDVGGNFKTSTSIPVKVVR</sequence>
<dbReference type="InterPro" id="IPR037045">
    <property type="entry name" value="S8pro/Inhibitor_I9_sf"/>
</dbReference>
<dbReference type="InterPro" id="IPR034193">
    <property type="entry name" value="PCSK9_ProteinaseK-like"/>
</dbReference>
<feature type="domain" description="Peptidase S8/S53" evidence="7">
    <location>
        <begin position="172"/>
        <end position="395"/>
    </location>
</feature>
<dbReference type="Proteomes" id="UP000182719">
    <property type="component" value="Unassembled WGS sequence"/>
</dbReference>
<dbReference type="InterPro" id="IPR022398">
    <property type="entry name" value="Peptidase_S8_His-AS"/>
</dbReference>
<dbReference type="InterPro" id="IPR015500">
    <property type="entry name" value="Peptidase_S8_subtilisin-rel"/>
</dbReference>
<dbReference type="PROSITE" id="PS00136">
    <property type="entry name" value="SUBTILASE_ASP"/>
    <property type="match status" value="1"/>
</dbReference>
<dbReference type="PROSITE" id="PS00138">
    <property type="entry name" value="SUBTILASE_SER"/>
    <property type="match status" value="1"/>
</dbReference>
<dbReference type="GO" id="GO:0005615">
    <property type="term" value="C:extracellular space"/>
    <property type="evidence" value="ECO:0007669"/>
    <property type="project" value="TreeGrafter"/>
</dbReference>
<dbReference type="InterPro" id="IPR010259">
    <property type="entry name" value="S8pro/Inhibitor_I9"/>
</dbReference>
<accession>A0A1H7P228</accession>
<reference evidence="10" key="1">
    <citation type="submission" date="2016-10" db="EMBL/GenBank/DDBJ databases">
        <authorList>
            <person name="Varghese N."/>
            <person name="Submissions S."/>
        </authorList>
    </citation>
    <scope>NUCLEOTIDE SEQUENCE [LARGE SCALE GENOMIC DNA]</scope>
    <source>
        <strain evidence="10">DSM 17044</strain>
    </source>
</reference>
<proteinExistence type="inferred from homology"/>
<dbReference type="InterPro" id="IPR036852">
    <property type="entry name" value="Peptidase_S8/S53_dom_sf"/>
</dbReference>
<dbReference type="InterPro" id="IPR023827">
    <property type="entry name" value="Peptidase_S8_Asp-AS"/>
</dbReference>
<dbReference type="OrthoDB" id="9803398at2"/>
<dbReference type="SUPFAM" id="SSF52743">
    <property type="entry name" value="Subtilisin-like"/>
    <property type="match status" value="1"/>
</dbReference>
<dbReference type="Pfam" id="PF05922">
    <property type="entry name" value="Inhibitor_I9"/>
    <property type="match status" value="1"/>
</dbReference>
<protein>
    <submittedName>
        <fullName evidence="9">Ig-like domain (Group 3)</fullName>
    </submittedName>
</protein>
<keyword evidence="3 5" id="KW-0378">Hydrolase</keyword>
<dbReference type="Pfam" id="PF00082">
    <property type="entry name" value="Peptidase_S8"/>
    <property type="match status" value="1"/>
</dbReference>
<feature type="domain" description="Inhibitor I9" evidence="8">
    <location>
        <begin position="62"/>
        <end position="138"/>
    </location>
</feature>
<evidence type="ECO:0000256" key="6">
    <source>
        <dbReference type="RuleBase" id="RU003355"/>
    </source>
</evidence>
<dbReference type="PROSITE" id="PS00137">
    <property type="entry name" value="SUBTILASE_HIS"/>
    <property type="match status" value="1"/>
</dbReference>
<dbReference type="InterPro" id="IPR050131">
    <property type="entry name" value="Peptidase_S8_subtilisin-like"/>
</dbReference>
<keyword evidence="2 5" id="KW-0645">Protease</keyword>
<dbReference type="PROSITE" id="PS51892">
    <property type="entry name" value="SUBTILASE"/>
    <property type="match status" value="1"/>
</dbReference>
<comment type="similarity">
    <text evidence="1 5 6">Belongs to the peptidase S8 family.</text>
</comment>
<keyword evidence="10" id="KW-1185">Reference proteome</keyword>
<organism evidence="9 10">
    <name type="scientific">Stigmatella aurantiaca</name>
    <dbReference type="NCBI Taxonomy" id="41"/>
    <lineage>
        <taxon>Bacteria</taxon>
        <taxon>Pseudomonadati</taxon>
        <taxon>Myxococcota</taxon>
        <taxon>Myxococcia</taxon>
        <taxon>Myxococcales</taxon>
        <taxon>Cystobacterineae</taxon>
        <taxon>Archangiaceae</taxon>
        <taxon>Stigmatella</taxon>
    </lineage>
</organism>
<evidence type="ECO:0000313" key="9">
    <source>
        <dbReference type="EMBL" id="SEL29649.1"/>
    </source>
</evidence>
<dbReference type="RefSeq" id="WP_075006479.1">
    <property type="nucleotide sequence ID" value="NZ_FOAP01000005.1"/>
</dbReference>
<dbReference type="PANTHER" id="PTHR43806:SF11">
    <property type="entry name" value="CEREVISIN-RELATED"/>
    <property type="match status" value="1"/>
</dbReference>
<feature type="active site" description="Charge relay system" evidence="5">
    <location>
        <position position="178"/>
    </location>
</feature>
<dbReference type="PANTHER" id="PTHR43806">
    <property type="entry name" value="PEPTIDASE S8"/>
    <property type="match status" value="1"/>
</dbReference>
<dbReference type="SUPFAM" id="SSF54897">
    <property type="entry name" value="Protease propeptides/inhibitors"/>
    <property type="match status" value="1"/>
</dbReference>
<dbReference type="PRINTS" id="PR00723">
    <property type="entry name" value="SUBTILISIN"/>
</dbReference>
<evidence type="ECO:0000256" key="1">
    <source>
        <dbReference type="ARBA" id="ARBA00011073"/>
    </source>
</evidence>
<feature type="active site" description="Charge relay system" evidence="5">
    <location>
        <position position="210"/>
    </location>
</feature>
<evidence type="ECO:0000256" key="5">
    <source>
        <dbReference type="PROSITE-ProRule" id="PRU01240"/>
    </source>
</evidence>